<evidence type="ECO:0000259" key="1">
    <source>
        <dbReference type="PROSITE" id="PS50994"/>
    </source>
</evidence>
<dbReference type="Gene3D" id="3.30.420.10">
    <property type="entry name" value="Ribonuclease H-like superfamily/Ribonuclease H"/>
    <property type="match status" value="1"/>
</dbReference>
<keyword evidence="2" id="KW-0695">RNA-directed DNA polymerase</keyword>
<gene>
    <name evidence="2" type="ORF">Tci_043431</name>
</gene>
<dbReference type="PROSITE" id="PS50994">
    <property type="entry name" value="INTEGRASE"/>
    <property type="match status" value="1"/>
</dbReference>
<dbReference type="AlphaFoldDB" id="A0A6L2MBU7"/>
<dbReference type="GO" id="GO:0015074">
    <property type="term" value="P:DNA integration"/>
    <property type="evidence" value="ECO:0007669"/>
    <property type="project" value="InterPro"/>
</dbReference>
<proteinExistence type="predicted"/>
<dbReference type="SUPFAM" id="SSF53098">
    <property type="entry name" value="Ribonuclease H-like"/>
    <property type="match status" value="1"/>
</dbReference>
<dbReference type="EMBL" id="BKCJ010006308">
    <property type="protein sequence ID" value="GEU71453.1"/>
    <property type="molecule type" value="Genomic_DNA"/>
</dbReference>
<dbReference type="Pfam" id="PF17921">
    <property type="entry name" value="Integrase_H2C2"/>
    <property type="match status" value="1"/>
</dbReference>
<dbReference type="Gene3D" id="1.10.340.70">
    <property type="match status" value="1"/>
</dbReference>
<keyword evidence="2" id="KW-0808">Transferase</keyword>
<sequence length="454" mass="52112">MPSRDCSGGFSSCKNLISPFVIKKSENLAADHLSRLENPHKDVCENKDINENFPLETLGSISSESTPWFADIANFHAGNFIKKGLTFQQKKKFFKDVKHYFWDDPYLFWICADQIIRQCVHGQEAIDILKACHEGPTEGHHCANLTAKKVFDVVFFWPTIYRDAHAMIKSCDTCQRQGKISQRDEMPQNAIQVCEIFDVWSIDFMGPFPSSRGNKNPMAIISDRGTYFCNDQFAKVMTKYGVTHRLATAYHPQTIGQVEVSNRGLKCILERTVGENCASWSDKLDDALWAFRTAFKTPIGCTPYKLVYRKSCHLPVELEHKVHWALKHTNFDLKTAGDHRKLQLNELRDQAYENSLIYKERTKKLHESKIKNRIFNVGDQVLLFNSRLKIFSGKLKTRWSGPFTIIHAFPYETVELSQPDGPNFKVNGHRVKHYFGGDITSKVVPDLHTIPMDK</sequence>
<feature type="domain" description="Integrase catalytic" evidence="1">
    <location>
        <begin position="217"/>
        <end position="311"/>
    </location>
</feature>
<dbReference type="InterPro" id="IPR052160">
    <property type="entry name" value="Gypsy_RT_Integrase-like"/>
</dbReference>
<dbReference type="GO" id="GO:0003964">
    <property type="term" value="F:RNA-directed DNA polymerase activity"/>
    <property type="evidence" value="ECO:0007669"/>
    <property type="project" value="UniProtKB-KW"/>
</dbReference>
<keyword evidence="2" id="KW-0548">Nucleotidyltransferase</keyword>
<dbReference type="InterPro" id="IPR012337">
    <property type="entry name" value="RNaseH-like_sf"/>
</dbReference>
<protein>
    <submittedName>
        <fullName evidence="2">Reverse transcriptase domain-containing protein</fullName>
    </submittedName>
</protein>
<dbReference type="GO" id="GO:0003676">
    <property type="term" value="F:nucleic acid binding"/>
    <property type="evidence" value="ECO:0007669"/>
    <property type="project" value="InterPro"/>
</dbReference>
<accession>A0A6L2MBU7</accession>
<evidence type="ECO:0000313" key="2">
    <source>
        <dbReference type="EMBL" id="GEU71453.1"/>
    </source>
</evidence>
<organism evidence="2">
    <name type="scientific">Tanacetum cinerariifolium</name>
    <name type="common">Dalmatian daisy</name>
    <name type="synonym">Chrysanthemum cinerariifolium</name>
    <dbReference type="NCBI Taxonomy" id="118510"/>
    <lineage>
        <taxon>Eukaryota</taxon>
        <taxon>Viridiplantae</taxon>
        <taxon>Streptophyta</taxon>
        <taxon>Embryophyta</taxon>
        <taxon>Tracheophyta</taxon>
        <taxon>Spermatophyta</taxon>
        <taxon>Magnoliopsida</taxon>
        <taxon>eudicotyledons</taxon>
        <taxon>Gunneridae</taxon>
        <taxon>Pentapetalae</taxon>
        <taxon>asterids</taxon>
        <taxon>campanulids</taxon>
        <taxon>Asterales</taxon>
        <taxon>Asteraceae</taxon>
        <taxon>Asteroideae</taxon>
        <taxon>Anthemideae</taxon>
        <taxon>Anthemidinae</taxon>
        <taxon>Tanacetum</taxon>
    </lineage>
</organism>
<dbReference type="InterPro" id="IPR001584">
    <property type="entry name" value="Integrase_cat-core"/>
</dbReference>
<dbReference type="PANTHER" id="PTHR47266">
    <property type="entry name" value="ENDONUCLEASE-RELATED"/>
    <property type="match status" value="1"/>
</dbReference>
<reference evidence="2" key="1">
    <citation type="journal article" date="2019" name="Sci. Rep.">
        <title>Draft genome of Tanacetum cinerariifolium, the natural source of mosquito coil.</title>
        <authorList>
            <person name="Yamashiro T."/>
            <person name="Shiraishi A."/>
            <person name="Satake H."/>
            <person name="Nakayama K."/>
        </authorList>
    </citation>
    <scope>NUCLEOTIDE SEQUENCE</scope>
</reference>
<dbReference type="InterPro" id="IPR041588">
    <property type="entry name" value="Integrase_H2C2"/>
</dbReference>
<name>A0A6L2MBU7_TANCI</name>
<comment type="caution">
    <text evidence="2">The sequence shown here is derived from an EMBL/GenBank/DDBJ whole genome shotgun (WGS) entry which is preliminary data.</text>
</comment>
<dbReference type="InterPro" id="IPR036397">
    <property type="entry name" value="RNaseH_sf"/>
</dbReference>